<keyword evidence="3" id="KW-0378">Hydrolase</keyword>
<dbReference type="Pfam" id="PF07687">
    <property type="entry name" value="M20_dimer"/>
    <property type="match status" value="1"/>
</dbReference>
<reference evidence="7" key="1">
    <citation type="journal article" date="2014" name="Int. J. Syst. Evol. Microbiol.">
        <title>Complete genome sequence of Corynebacterium casei LMG S-19264T (=DSM 44701T), isolated from a smear-ripened cheese.</title>
        <authorList>
            <consortium name="US DOE Joint Genome Institute (JGI-PGF)"/>
            <person name="Walter F."/>
            <person name="Albersmeier A."/>
            <person name="Kalinowski J."/>
            <person name="Ruckert C."/>
        </authorList>
    </citation>
    <scope>NUCLEOTIDE SEQUENCE</scope>
    <source>
        <strain evidence="7">CGMCC 1.12921</strain>
    </source>
</reference>
<evidence type="ECO:0000256" key="4">
    <source>
        <dbReference type="ARBA" id="ARBA00022833"/>
    </source>
</evidence>
<dbReference type="PANTHER" id="PTHR43808:SF9">
    <property type="entry name" value="BLL0789 PROTEIN"/>
    <property type="match status" value="1"/>
</dbReference>
<dbReference type="InterPro" id="IPR036264">
    <property type="entry name" value="Bact_exopeptidase_dim_dom"/>
</dbReference>
<evidence type="ECO:0000256" key="2">
    <source>
        <dbReference type="ARBA" id="ARBA00022723"/>
    </source>
</evidence>
<dbReference type="InterPro" id="IPR011650">
    <property type="entry name" value="Peptidase_M20_dimer"/>
</dbReference>
<dbReference type="Gene3D" id="3.40.630.10">
    <property type="entry name" value="Zn peptidases"/>
    <property type="match status" value="1"/>
</dbReference>
<evidence type="ECO:0000313" key="7">
    <source>
        <dbReference type="EMBL" id="GGD10901.1"/>
    </source>
</evidence>
<proteinExistence type="predicted"/>
<name>A0A8J2Y6K2_9PROT</name>
<dbReference type="InterPro" id="IPR017150">
    <property type="entry name" value="Pept_M20_glutamate_carboxypep"/>
</dbReference>
<feature type="active site" evidence="5">
    <location>
        <position position="84"/>
    </location>
</feature>
<comment type="cofactor">
    <cofactor evidence="1">
        <name>Zn(2+)</name>
        <dbReference type="ChEBI" id="CHEBI:29105"/>
    </cofactor>
</comment>
<evidence type="ECO:0000256" key="3">
    <source>
        <dbReference type="ARBA" id="ARBA00022801"/>
    </source>
</evidence>
<dbReference type="PANTHER" id="PTHR43808">
    <property type="entry name" value="ACETYLORNITHINE DEACETYLASE"/>
    <property type="match status" value="1"/>
</dbReference>
<feature type="domain" description="Peptidase M20 dimerisation" evidence="6">
    <location>
        <begin position="184"/>
        <end position="279"/>
    </location>
</feature>
<dbReference type="PIRSF" id="PIRSF037238">
    <property type="entry name" value="Carboxypeptidase_G2"/>
    <property type="match status" value="1"/>
</dbReference>
<dbReference type="Pfam" id="PF01546">
    <property type="entry name" value="Peptidase_M20"/>
    <property type="match status" value="1"/>
</dbReference>
<evidence type="ECO:0000256" key="1">
    <source>
        <dbReference type="ARBA" id="ARBA00001947"/>
    </source>
</evidence>
<dbReference type="Proteomes" id="UP000613582">
    <property type="component" value="Unassembled WGS sequence"/>
</dbReference>
<evidence type="ECO:0000256" key="5">
    <source>
        <dbReference type="PIRSR" id="PIRSR037238-1"/>
    </source>
</evidence>
<dbReference type="PROSITE" id="PS00758">
    <property type="entry name" value="ARGE_DAPE_CPG2_1"/>
    <property type="match status" value="1"/>
</dbReference>
<keyword evidence="4" id="KW-0862">Zinc</keyword>
<dbReference type="AlphaFoldDB" id="A0A8J2Y6K2"/>
<dbReference type="InterPro" id="IPR001261">
    <property type="entry name" value="ArgE/DapE_CS"/>
</dbReference>
<dbReference type="PROSITE" id="PS00759">
    <property type="entry name" value="ARGE_DAPE_CPG2_2"/>
    <property type="match status" value="1"/>
</dbReference>
<organism evidence="7 8">
    <name type="scientific">Aquisalinus flavus</name>
    <dbReference type="NCBI Taxonomy" id="1526572"/>
    <lineage>
        <taxon>Bacteria</taxon>
        <taxon>Pseudomonadati</taxon>
        <taxon>Pseudomonadota</taxon>
        <taxon>Alphaproteobacteria</taxon>
        <taxon>Parvularculales</taxon>
        <taxon>Parvularculaceae</taxon>
        <taxon>Aquisalinus</taxon>
    </lineage>
</organism>
<protein>
    <submittedName>
        <fullName evidence="7">Acetylornithine deacetylase</fullName>
    </submittedName>
</protein>
<evidence type="ECO:0000313" key="8">
    <source>
        <dbReference type="Proteomes" id="UP000613582"/>
    </source>
</evidence>
<dbReference type="GO" id="GO:0046872">
    <property type="term" value="F:metal ion binding"/>
    <property type="evidence" value="ECO:0007669"/>
    <property type="project" value="UniProtKB-KW"/>
</dbReference>
<dbReference type="SUPFAM" id="SSF53187">
    <property type="entry name" value="Zn-dependent exopeptidases"/>
    <property type="match status" value="1"/>
</dbReference>
<evidence type="ECO:0000259" key="6">
    <source>
        <dbReference type="Pfam" id="PF07687"/>
    </source>
</evidence>
<dbReference type="EMBL" id="BMGH01000001">
    <property type="protein sequence ID" value="GGD10901.1"/>
    <property type="molecule type" value="Genomic_DNA"/>
</dbReference>
<dbReference type="NCBIfam" id="NF005602">
    <property type="entry name" value="PRK07338.1"/>
    <property type="match status" value="1"/>
</dbReference>
<dbReference type="InterPro" id="IPR002933">
    <property type="entry name" value="Peptidase_M20"/>
</dbReference>
<dbReference type="Gene3D" id="3.30.70.360">
    <property type="match status" value="1"/>
</dbReference>
<sequence length="396" mass="41375">MVETITGWSSINSGSGNLGGIATVADAVVPAFEAAGLTSSYREPDPVTHVDDGGNIIEIPRGGTYHFSNRPDANRRILLTGHLDTVFPRDHPFQKVKRKKDERGAFLHGPGTADMKGGICVMLEAIKAFEQSPFAEAVGIDVLLNSDEETGSHASAAALTEKARGADIGLVFEPALPDGTLAGARAGSGHYTFTVRGRPAHAGREFHLGRNAIVGAARVIAAINDLNGQREGTTLNLGVINGGQATNVVPDICVVRMNIRGRSPEDLKWADENIHRVIAAGGFGADIAVELHGGIHRPVKADEGGTRALFELVRAAGADLGIGIDWKPTGGCCDGNNLAAAGLPNVDTLGVVGGAIHSPDEYAIIDSFVPRAKLASLVMMMLASGEAAWPDRLTPQ</sequence>
<dbReference type="SUPFAM" id="SSF55031">
    <property type="entry name" value="Bacterial exopeptidase dimerisation domain"/>
    <property type="match status" value="1"/>
</dbReference>
<comment type="caution">
    <text evidence="7">The sequence shown here is derived from an EMBL/GenBank/DDBJ whole genome shotgun (WGS) entry which is preliminary data.</text>
</comment>
<keyword evidence="2" id="KW-0479">Metal-binding</keyword>
<reference evidence="7" key="2">
    <citation type="submission" date="2020-09" db="EMBL/GenBank/DDBJ databases">
        <authorList>
            <person name="Sun Q."/>
            <person name="Zhou Y."/>
        </authorList>
    </citation>
    <scope>NUCLEOTIDE SEQUENCE</scope>
    <source>
        <strain evidence="7">CGMCC 1.12921</strain>
    </source>
</reference>
<keyword evidence="8" id="KW-1185">Reference proteome</keyword>
<gene>
    <name evidence="7" type="ORF">GCM10011342_19680</name>
</gene>
<dbReference type="CDD" id="cd03885">
    <property type="entry name" value="M20_CPDG2"/>
    <property type="match status" value="1"/>
</dbReference>
<accession>A0A8J2Y6K2</accession>
<feature type="active site" description="Proton acceptor" evidence="5">
    <location>
        <position position="148"/>
    </location>
</feature>
<dbReference type="InterPro" id="IPR050072">
    <property type="entry name" value="Peptidase_M20A"/>
</dbReference>
<dbReference type="GO" id="GO:0016787">
    <property type="term" value="F:hydrolase activity"/>
    <property type="evidence" value="ECO:0007669"/>
    <property type="project" value="UniProtKB-KW"/>
</dbReference>